<accession>A0A560GAK8</accession>
<reference evidence="2 3" key="1">
    <citation type="submission" date="2019-06" db="EMBL/GenBank/DDBJ databases">
        <title>Genomic Encyclopedia of Type Strains, Phase IV (KMG-V): Genome sequencing to study the core and pangenomes of soil and plant-associated prokaryotes.</title>
        <authorList>
            <person name="Whitman W."/>
        </authorList>
    </citation>
    <scope>NUCLEOTIDE SEQUENCE [LARGE SCALE GENOMIC DNA]</scope>
    <source>
        <strain evidence="2 3">BR 11865</strain>
    </source>
</reference>
<organism evidence="2 3">
    <name type="scientific">Nitrospirillum amazonense</name>
    <dbReference type="NCBI Taxonomy" id="28077"/>
    <lineage>
        <taxon>Bacteria</taxon>
        <taxon>Pseudomonadati</taxon>
        <taxon>Pseudomonadota</taxon>
        <taxon>Alphaproteobacteria</taxon>
        <taxon>Rhodospirillales</taxon>
        <taxon>Azospirillaceae</taxon>
        <taxon>Nitrospirillum</taxon>
    </lineage>
</organism>
<dbReference type="RefSeq" id="WP_145615556.1">
    <property type="nucleotide sequence ID" value="NZ_VITO01000002.1"/>
</dbReference>
<keyword evidence="1" id="KW-0812">Transmembrane</keyword>
<comment type="caution">
    <text evidence="2">The sequence shown here is derived from an EMBL/GenBank/DDBJ whole genome shotgun (WGS) entry which is preliminary data.</text>
</comment>
<dbReference type="AlphaFoldDB" id="A0A560GAK8"/>
<feature type="transmembrane region" description="Helical" evidence="1">
    <location>
        <begin position="27"/>
        <end position="46"/>
    </location>
</feature>
<gene>
    <name evidence="2" type="ORF">FBZ88_102305</name>
</gene>
<feature type="transmembrane region" description="Helical" evidence="1">
    <location>
        <begin position="99"/>
        <end position="116"/>
    </location>
</feature>
<protein>
    <submittedName>
        <fullName evidence="2">Uncharacterized protein</fullName>
    </submittedName>
</protein>
<evidence type="ECO:0000313" key="2">
    <source>
        <dbReference type="EMBL" id="TWB30740.1"/>
    </source>
</evidence>
<proteinExistence type="predicted"/>
<feature type="transmembrane region" description="Helical" evidence="1">
    <location>
        <begin position="58"/>
        <end position="79"/>
    </location>
</feature>
<dbReference type="Proteomes" id="UP000316545">
    <property type="component" value="Unassembled WGS sequence"/>
</dbReference>
<keyword evidence="1" id="KW-0472">Membrane</keyword>
<dbReference type="EMBL" id="VITO01000002">
    <property type="protein sequence ID" value="TWB30740.1"/>
    <property type="molecule type" value="Genomic_DNA"/>
</dbReference>
<evidence type="ECO:0000313" key="3">
    <source>
        <dbReference type="Proteomes" id="UP000316545"/>
    </source>
</evidence>
<evidence type="ECO:0000256" key="1">
    <source>
        <dbReference type="SAM" id="Phobius"/>
    </source>
</evidence>
<name>A0A560GAK8_9PROT</name>
<keyword evidence="3" id="KW-1185">Reference proteome</keyword>
<sequence>MVATPTSAAATPTGPATDKVSLRTLTVIRHVLLGLGFGLIPMVIFVMRHDLPTSRGALVGSVLGGALGGMASMGLIGAYRARSIPPEQPSAIGRLRLTLGLAPLALIFVGLAALMVI</sequence>
<keyword evidence="1" id="KW-1133">Transmembrane helix</keyword>